<comment type="function">
    <text evidence="5 6">Structural component of flagellum, the bacterial motility apparatus. Part of the rod structure of flagellar basal body.</text>
</comment>
<evidence type="ECO:0000256" key="3">
    <source>
        <dbReference type="ARBA" id="ARBA00014376"/>
    </source>
</evidence>
<feature type="domain" description="Flagellar basal body rod protein N-terminal" evidence="7">
    <location>
        <begin position="17"/>
        <end position="41"/>
    </location>
</feature>
<evidence type="ECO:0000256" key="2">
    <source>
        <dbReference type="ARBA" id="ARBA00009677"/>
    </source>
</evidence>
<sequence length="139" mass="15383">MLEATGAMRTINICNKGLDAAMVRQRVISDNIANVNTPGFKKSHVTYEYYLQQALHEKGKMVNKVTAPGHIVWGGEPDPTRVSAGIVIENDTIYKNDGNNVDINDEMTALSKNTIMYEAITTRVADKFRLLNTVIKGGR</sequence>
<comment type="similarity">
    <text evidence="2 6">Belongs to the flagella basal body rod proteins family.</text>
</comment>
<dbReference type="InterPro" id="IPR001444">
    <property type="entry name" value="Flag_bb_rod_N"/>
</dbReference>
<evidence type="ECO:0000259" key="7">
    <source>
        <dbReference type="Pfam" id="PF00460"/>
    </source>
</evidence>
<reference evidence="8 9" key="1">
    <citation type="submission" date="2017-09" db="EMBL/GenBank/DDBJ databases">
        <title>Depth-based differentiation of microbial function through sediment-hosted aquifers and enrichment of novel symbionts in the deep terrestrial subsurface.</title>
        <authorList>
            <person name="Probst A.J."/>
            <person name="Ladd B."/>
            <person name="Jarett J.K."/>
            <person name="Geller-Mcgrath D.E."/>
            <person name="Sieber C.M."/>
            <person name="Emerson J.B."/>
            <person name="Anantharaman K."/>
            <person name="Thomas B.C."/>
            <person name="Malmstrom R."/>
            <person name="Stieglmeier M."/>
            <person name="Klingl A."/>
            <person name="Woyke T."/>
            <person name="Ryan C.M."/>
            <person name="Banfield J.F."/>
        </authorList>
    </citation>
    <scope>NUCLEOTIDE SEQUENCE [LARGE SCALE GENOMIC DNA]</scope>
    <source>
        <strain evidence="8">CG23_combo_of_CG06-09_8_20_14_all_40_23</strain>
    </source>
</reference>
<keyword evidence="8" id="KW-0966">Cell projection</keyword>
<keyword evidence="4 6" id="KW-0975">Bacterial flagellum</keyword>
<gene>
    <name evidence="8" type="primary">flgB</name>
    <name evidence="8" type="ORF">COX18_01660</name>
</gene>
<dbReference type="EMBL" id="PCSH01000026">
    <property type="protein sequence ID" value="PIP42008.1"/>
    <property type="molecule type" value="Genomic_DNA"/>
</dbReference>
<evidence type="ECO:0000256" key="6">
    <source>
        <dbReference type="PIRNR" id="PIRNR002889"/>
    </source>
</evidence>
<comment type="subunit">
    <text evidence="6">The basal body constitutes a major portion of the flagellar organelle and consists of a number of rings mounted on a central rod.</text>
</comment>
<keyword evidence="8" id="KW-0969">Cilium</keyword>
<dbReference type="Proteomes" id="UP000231067">
    <property type="component" value="Unassembled WGS sequence"/>
</dbReference>
<comment type="caution">
    <text evidence="8">The sequence shown here is derived from an EMBL/GenBank/DDBJ whole genome shotgun (WGS) entry which is preliminary data.</text>
</comment>
<organism evidence="8 9">
    <name type="scientific">Candidatus Desantisbacteria bacterium CG23_combo_of_CG06-09_8_20_14_all_40_23</name>
    <dbReference type="NCBI Taxonomy" id="1974550"/>
    <lineage>
        <taxon>Bacteria</taxon>
        <taxon>Candidatus Desantisiibacteriota</taxon>
    </lineage>
</organism>
<dbReference type="InterPro" id="IPR006300">
    <property type="entry name" value="FlgB"/>
</dbReference>
<dbReference type="NCBIfam" id="TIGR01396">
    <property type="entry name" value="FlgB"/>
    <property type="match status" value="1"/>
</dbReference>
<accession>A0A2H0ABX8</accession>
<evidence type="ECO:0000313" key="9">
    <source>
        <dbReference type="Proteomes" id="UP000231067"/>
    </source>
</evidence>
<dbReference type="AlphaFoldDB" id="A0A2H0ABX8"/>
<dbReference type="PANTHER" id="PTHR30435:SF12">
    <property type="entry name" value="FLAGELLAR BASAL BODY ROD PROTEIN FLGB"/>
    <property type="match status" value="1"/>
</dbReference>
<protein>
    <recommendedName>
        <fullName evidence="3 6">Flagellar basal body rod protein FlgB</fullName>
    </recommendedName>
</protein>
<dbReference type="PANTHER" id="PTHR30435">
    <property type="entry name" value="FLAGELLAR PROTEIN"/>
    <property type="match status" value="1"/>
</dbReference>
<comment type="subcellular location">
    <subcellularLocation>
        <location evidence="1 6">Bacterial flagellum basal body</location>
    </subcellularLocation>
</comment>
<dbReference type="PROSITE" id="PS00588">
    <property type="entry name" value="FLAGELLA_BB_ROD"/>
    <property type="match status" value="1"/>
</dbReference>
<evidence type="ECO:0000256" key="5">
    <source>
        <dbReference type="ARBA" id="ARBA00024934"/>
    </source>
</evidence>
<evidence type="ECO:0000256" key="1">
    <source>
        <dbReference type="ARBA" id="ARBA00004117"/>
    </source>
</evidence>
<evidence type="ECO:0000313" key="8">
    <source>
        <dbReference type="EMBL" id="PIP42008.1"/>
    </source>
</evidence>
<evidence type="ECO:0000256" key="4">
    <source>
        <dbReference type="ARBA" id="ARBA00023143"/>
    </source>
</evidence>
<dbReference type="GO" id="GO:0030694">
    <property type="term" value="C:bacterial-type flagellum basal body, rod"/>
    <property type="evidence" value="ECO:0007669"/>
    <property type="project" value="InterPro"/>
</dbReference>
<proteinExistence type="inferred from homology"/>
<dbReference type="GO" id="GO:0071978">
    <property type="term" value="P:bacterial-type flagellum-dependent swarming motility"/>
    <property type="evidence" value="ECO:0007669"/>
    <property type="project" value="TreeGrafter"/>
</dbReference>
<dbReference type="Pfam" id="PF00460">
    <property type="entry name" value="Flg_bb_rod"/>
    <property type="match status" value="1"/>
</dbReference>
<keyword evidence="8" id="KW-0282">Flagellum</keyword>
<dbReference type="InterPro" id="IPR019776">
    <property type="entry name" value="Flagellar_basal_body_rod_CS"/>
</dbReference>
<dbReference type="PIRSF" id="PIRSF002889">
    <property type="entry name" value="Rod_FlgB"/>
    <property type="match status" value="1"/>
</dbReference>
<name>A0A2H0ABX8_9BACT</name>